<dbReference type="AlphaFoldDB" id="A0A485K5H8"/>
<evidence type="ECO:0000313" key="4">
    <source>
        <dbReference type="Proteomes" id="UP000332933"/>
    </source>
</evidence>
<evidence type="ECO:0000256" key="1">
    <source>
        <dbReference type="SAM" id="SignalP"/>
    </source>
</evidence>
<name>A0A485K5H8_9STRA</name>
<keyword evidence="4" id="KW-1185">Reference proteome</keyword>
<evidence type="ECO:0000313" key="2">
    <source>
        <dbReference type="EMBL" id="KAF0719398.1"/>
    </source>
</evidence>
<proteinExistence type="predicted"/>
<reference evidence="3 4" key="1">
    <citation type="submission" date="2019-03" db="EMBL/GenBank/DDBJ databases">
        <authorList>
            <person name="Gaulin E."/>
            <person name="Dumas B."/>
        </authorList>
    </citation>
    <scope>NUCLEOTIDE SEQUENCE [LARGE SCALE GENOMIC DNA]</scope>
    <source>
        <strain evidence="3">CBS 568.67</strain>
    </source>
</reference>
<gene>
    <name evidence="3" type="primary">Aste57867_1070</name>
    <name evidence="2" type="ORF">As57867_001069</name>
    <name evidence="3" type="ORF">ASTE57867_1070</name>
</gene>
<feature type="chain" id="PRO_5036115899" evidence="1">
    <location>
        <begin position="21"/>
        <end position="455"/>
    </location>
</feature>
<organism evidence="3 4">
    <name type="scientific">Aphanomyces stellatus</name>
    <dbReference type="NCBI Taxonomy" id="120398"/>
    <lineage>
        <taxon>Eukaryota</taxon>
        <taxon>Sar</taxon>
        <taxon>Stramenopiles</taxon>
        <taxon>Oomycota</taxon>
        <taxon>Saprolegniomycetes</taxon>
        <taxon>Saprolegniales</taxon>
        <taxon>Verrucalvaceae</taxon>
        <taxon>Aphanomyces</taxon>
    </lineage>
</organism>
<dbReference type="PANTHER" id="PTHR33946">
    <property type="match status" value="1"/>
</dbReference>
<accession>A0A485K5H8</accession>
<dbReference type="EMBL" id="VJMH01000073">
    <property type="protein sequence ID" value="KAF0719398.1"/>
    <property type="molecule type" value="Genomic_DNA"/>
</dbReference>
<dbReference type="PANTHER" id="PTHR33946:SF4">
    <property type="entry name" value="COAGULATION FACTOR XI"/>
    <property type="match status" value="1"/>
</dbReference>
<reference evidence="2" key="2">
    <citation type="submission" date="2019-06" db="EMBL/GenBank/DDBJ databases">
        <title>Genomics analysis of Aphanomyces spp. identifies a new class of oomycete effector associated with host adaptation.</title>
        <authorList>
            <person name="Gaulin E."/>
        </authorList>
    </citation>
    <scope>NUCLEOTIDE SEQUENCE</scope>
    <source>
        <strain evidence="2">CBS 578.67</strain>
    </source>
</reference>
<dbReference type="EMBL" id="CAADRA010000073">
    <property type="protein sequence ID" value="VFT78292.1"/>
    <property type="molecule type" value="Genomic_DNA"/>
</dbReference>
<evidence type="ECO:0000313" key="3">
    <source>
        <dbReference type="EMBL" id="VFT78292.1"/>
    </source>
</evidence>
<protein>
    <submittedName>
        <fullName evidence="3">Aste57867_1070 protein</fullName>
    </submittedName>
</protein>
<dbReference type="Proteomes" id="UP000332933">
    <property type="component" value="Unassembled WGS sequence"/>
</dbReference>
<feature type="signal peptide" evidence="1">
    <location>
        <begin position="1"/>
        <end position="20"/>
    </location>
</feature>
<sequence>MVFIMSQLALASALILVATTTKCVGGAATTPVTPIPTPIAFNMKPVRSIQARVQSLKPEWDAANEVWVSSQFPGLGPAFEDKWAASLDTVNTASVEGALFYVQTEGIAKGAGPACARKTNMSYVWFYDIVVANPYFATAEFGLDGGITPEYGTYVAMDNGRCTPLQEPNILPPACYQYAGLNTQPNLGPFVGGEPRAKHDKAVYEDNVWFSFPGNCFTTIFDQKKKNPACASVLKGGMCPRRVTPDGTKCTYSFQVMGYVSIDDVVGITNLTSSTTGKPYVDRTEFCRDGGIEFDFDNPKAGLPFWADPMNATANKGRSQKMMDLYTATVQGGKGDAKFFKSFPTVAELTDKNPKCWENSPLCAQAQFGCRRKLLAQVCEVCTAPSPDCKTKPPSEVGIPPLVKQYRPTPAPGATPSPVNVPGAAPVPGAPSSALSAWSLGMSALVLVAGLAIAS</sequence>
<keyword evidence="1" id="KW-0732">Signal</keyword>
<dbReference type="OrthoDB" id="64132at2759"/>